<dbReference type="EMBL" id="JAXCGZ010009482">
    <property type="protein sequence ID" value="KAK7077051.1"/>
    <property type="molecule type" value="Genomic_DNA"/>
</dbReference>
<gene>
    <name evidence="1" type="ORF">SK128_007868</name>
</gene>
<evidence type="ECO:0000313" key="1">
    <source>
        <dbReference type="EMBL" id="KAK7077051.1"/>
    </source>
</evidence>
<comment type="caution">
    <text evidence="1">The sequence shown here is derived from an EMBL/GenBank/DDBJ whole genome shotgun (WGS) entry which is preliminary data.</text>
</comment>
<proteinExistence type="predicted"/>
<sequence length="59" mass="6488">KNNFSINGDVYVTGHLDGYWLQIISLPNYPSVNTYLPAFGSTPTGSPARSPGWMGMYAY</sequence>
<protein>
    <submittedName>
        <fullName evidence="1">Uncharacterized protein</fullName>
    </submittedName>
</protein>
<organism evidence="1 2">
    <name type="scientific">Halocaridina rubra</name>
    <name type="common">Hawaiian red shrimp</name>
    <dbReference type="NCBI Taxonomy" id="373956"/>
    <lineage>
        <taxon>Eukaryota</taxon>
        <taxon>Metazoa</taxon>
        <taxon>Ecdysozoa</taxon>
        <taxon>Arthropoda</taxon>
        <taxon>Crustacea</taxon>
        <taxon>Multicrustacea</taxon>
        <taxon>Malacostraca</taxon>
        <taxon>Eumalacostraca</taxon>
        <taxon>Eucarida</taxon>
        <taxon>Decapoda</taxon>
        <taxon>Pleocyemata</taxon>
        <taxon>Caridea</taxon>
        <taxon>Atyoidea</taxon>
        <taxon>Atyidae</taxon>
        <taxon>Halocaridina</taxon>
    </lineage>
</organism>
<dbReference type="AlphaFoldDB" id="A0AAN8X695"/>
<reference evidence="1 2" key="1">
    <citation type="submission" date="2023-11" db="EMBL/GenBank/DDBJ databases">
        <title>Halocaridina rubra genome assembly.</title>
        <authorList>
            <person name="Smith C."/>
        </authorList>
    </citation>
    <scope>NUCLEOTIDE SEQUENCE [LARGE SCALE GENOMIC DNA]</scope>
    <source>
        <strain evidence="1">EP-1</strain>
        <tissue evidence="1">Whole</tissue>
    </source>
</reference>
<keyword evidence="2" id="KW-1185">Reference proteome</keyword>
<name>A0AAN8X695_HALRR</name>
<evidence type="ECO:0000313" key="2">
    <source>
        <dbReference type="Proteomes" id="UP001381693"/>
    </source>
</evidence>
<dbReference type="Proteomes" id="UP001381693">
    <property type="component" value="Unassembled WGS sequence"/>
</dbReference>
<accession>A0AAN8X695</accession>
<feature type="non-terminal residue" evidence="1">
    <location>
        <position position="1"/>
    </location>
</feature>